<evidence type="ECO:0000313" key="15">
    <source>
        <dbReference type="Proteomes" id="UP000324897"/>
    </source>
</evidence>
<comment type="subcellular location">
    <subcellularLocation>
        <location evidence="2 13">Golgi apparatus membrane</location>
        <topology evidence="2 13">Single-pass type II membrane protein</topology>
    </subcellularLocation>
</comment>
<dbReference type="Proteomes" id="UP000324897">
    <property type="component" value="Chromosome 5"/>
</dbReference>
<proteinExistence type="inferred from homology"/>
<keyword evidence="5 13" id="KW-0328">Glycosyltransferase</keyword>
<comment type="pathway">
    <text evidence="3">Protein modification; protein glycosylation.</text>
</comment>
<dbReference type="GO" id="GO:0000139">
    <property type="term" value="C:Golgi membrane"/>
    <property type="evidence" value="ECO:0007669"/>
    <property type="project" value="UniProtKB-SubCell"/>
</dbReference>
<evidence type="ECO:0000313" key="14">
    <source>
        <dbReference type="EMBL" id="TVU47039.1"/>
    </source>
</evidence>
<dbReference type="GO" id="GO:0016758">
    <property type="term" value="F:hexosyltransferase activity"/>
    <property type="evidence" value="ECO:0007669"/>
    <property type="project" value="InterPro"/>
</dbReference>
<dbReference type="EMBL" id="RWGY01000004">
    <property type="protein sequence ID" value="TVU47039.1"/>
    <property type="molecule type" value="Genomic_DNA"/>
</dbReference>
<evidence type="ECO:0000256" key="8">
    <source>
        <dbReference type="ARBA" id="ARBA00022968"/>
    </source>
</evidence>
<dbReference type="Gene3D" id="3.90.550.50">
    <property type="match status" value="1"/>
</dbReference>
<keyword evidence="10 13" id="KW-0333">Golgi apparatus</keyword>
<evidence type="ECO:0000256" key="4">
    <source>
        <dbReference type="ARBA" id="ARBA00008661"/>
    </source>
</evidence>
<organism evidence="14 15">
    <name type="scientific">Eragrostis curvula</name>
    <name type="common">weeping love grass</name>
    <dbReference type="NCBI Taxonomy" id="38414"/>
    <lineage>
        <taxon>Eukaryota</taxon>
        <taxon>Viridiplantae</taxon>
        <taxon>Streptophyta</taxon>
        <taxon>Embryophyta</taxon>
        <taxon>Tracheophyta</taxon>
        <taxon>Spermatophyta</taxon>
        <taxon>Magnoliopsida</taxon>
        <taxon>Liliopsida</taxon>
        <taxon>Poales</taxon>
        <taxon>Poaceae</taxon>
        <taxon>PACMAD clade</taxon>
        <taxon>Chloridoideae</taxon>
        <taxon>Eragrostideae</taxon>
        <taxon>Eragrostidinae</taxon>
        <taxon>Eragrostis</taxon>
    </lineage>
</organism>
<dbReference type="PANTHER" id="PTHR11214">
    <property type="entry name" value="BETA-1,3-N-ACETYLGLUCOSAMINYLTRANSFERASE"/>
    <property type="match status" value="1"/>
</dbReference>
<comment type="caution">
    <text evidence="14">The sequence shown here is derived from an EMBL/GenBank/DDBJ whole genome shotgun (WGS) entry which is preliminary data.</text>
</comment>
<dbReference type="Gramene" id="TVU47039">
    <property type="protein sequence ID" value="TVU47039"/>
    <property type="gene ID" value="EJB05_06616"/>
</dbReference>
<sequence length="192" mass="21411">MLLLDCDEGADKGKTYTYFASMPAMMTTLTGGAYAGDGGGGGRPYDYVMKVDDDTFLLLGALVETLRAAPSEDAYCGVGLPVYNRAFPPFMLGMGYLLPWDLVEWIATSDMVKREAIGPEDVTTGNWLNKGNKAKNRLNIFPRMYDYKSAKPGDFLENTIGVHQLKEDIRWAHTLEHFNLTRLDPSSKLYNF</sequence>
<evidence type="ECO:0000256" key="7">
    <source>
        <dbReference type="ARBA" id="ARBA00022692"/>
    </source>
</evidence>
<evidence type="ECO:0000256" key="5">
    <source>
        <dbReference type="ARBA" id="ARBA00022676"/>
    </source>
</evidence>
<evidence type="ECO:0000256" key="6">
    <source>
        <dbReference type="ARBA" id="ARBA00022679"/>
    </source>
</evidence>
<comment type="similarity">
    <text evidence="4 13">Belongs to the glycosyltransferase 31 family.</text>
</comment>
<name>A0A5J9WFH0_9POAL</name>
<keyword evidence="9" id="KW-1133">Transmembrane helix</keyword>
<dbReference type="EC" id="2.4.1.-" evidence="13"/>
<evidence type="ECO:0000256" key="1">
    <source>
        <dbReference type="ARBA" id="ARBA00001936"/>
    </source>
</evidence>
<keyword evidence="6" id="KW-0808">Transferase</keyword>
<evidence type="ECO:0000256" key="2">
    <source>
        <dbReference type="ARBA" id="ARBA00004323"/>
    </source>
</evidence>
<feature type="non-terminal residue" evidence="14">
    <location>
        <position position="1"/>
    </location>
</feature>
<evidence type="ECO:0000256" key="10">
    <source>
        <dbReference type="ARBA" id="ARBA00023034"/>
    </source>
</evidence>
<evidence type="ECO:0000256" key="3">
    <source>
        <dbReference type="ARBA" id="ARBA00004922"/>
    </source>
</evidence>
<evidence type="ECO:0000256" key="13">
    <source>
        <dbReference type="RuleBase" id="RU363063"/>
    </source>
</evidence>
<dbReference type="OrthoDB" id="2139606at2759"/>
<dbReference type="AlphaFoldDB" id="A0A5J9WFH0"/>
<comment type="cofactor">
    <cofactor evidence="1 13">
        <name>Mn(2+)</name>
        <dbReference type="ChEBI" id="CHEBI:29035"/>
    </cofactor>
</comment>
<protein>
    <recommendedName>
        <fullName evidence="13">Hexosyltransferase</fullName>
        <ecNumber evidence="13">2.4.1.-</ecNumber>
    </recommendedName>
</protein>
<evidence type="ECO:0000256" key="9">
    <source>
        <dbReference type="ARBA" id="ARBA00022989"/>
    </source>
</evidence>
<dbReference type="InterPro" id="IPR002659">
    <property type="entry name" value="Glyco_trans_31"/>
</dbReference>
<keyword evidence="15" id="KW-1185">Reference proteome</keyword>
<keyword evidence="8" id="KW-0735">Signal-anchor</keyword>
<keyword evidence="11" id="KW-0472">Membrane</keyword>
<evidence type="ECO:0000256" key="11">
    <source>
        <dbReference type="ARBA" id="ARBA00023136"/>
    </source>
</evidence>
<keyword evidence="12 13" id="KW-0464">Manganese</keyword>
<reference evidence="14 15" key="1">
    <citation type="journal article" date="2019" name="Sci. Rep.">
        <title>A high-quality genome of Eragrostis curvula grass provides insights into Poaceae evolution and supports new strategies to enhance forage quality.</title>
        <authorList>
            <person name="Carballo J."/>
            <person name="Santos B.A.C.M."/>
            <person name="Zappacosta D."/>
            <person name="Garbus I."/>
            <person name="Selva J.P."/>
            <person name="Gallo C.A."/>
            <person name="Diaz A."/>
            <person name="Albertini E."/>
            <person name="Caccamo M."/>
            <person name="Echenique V."/>
        </authorList>
    </citation>
    <scope>NUCLEOTIDE SEQUENCE [LARGE SCALE GENOMIC DNA]</scope>
    <source>
        <strain evidence="15">cv. Victoria</strain>
        <tissue evidence="14">Leaf</tissue>
    </source>
</reference>
<evidence type="ECO:0000256" key="12">
    <source>
        <dbReference type="ARBA" id="ARBA00023211"/>
    </source>
</evidence>
<dbReference type="UniPathway" id="UPA00378"/>
<accession>A0A5J9WFH0</accession>
<gene>
    <name evidence="14" type="ORF">EJB05_06616</name>
</gene>
<dbReference type="PANTHER" id="PTHR11214:SF383">
    <property type="entry name" value="HEXOSYLTRANSFERASE"/>
    <property type="match status" value="1"/>
</dbReference>
<keyword evidence="7" id="KW-0812">Transmembrane</keyword>